<keyword evidence="3 6" id="KW-0812">Transmembrane</keyword>
<protein>
    <submittedName>
        <fullName evidence="7">Fimbrial protein</fullName>
    </submittedName>
</protein>
<feature type="transmembrane region" description="Helical" evidence="6">
    <location>
        <begin position="6"/>
        <end position="27"/>
    </location>
</feature>
<dbReference type="AlphaFoldDB" id="A0A238HGJ0"/>
<keyword evidence="9" id="KW-1185">Reference proteome</keyword>
<dbReference type="EMBL" id="FXUV01000031">
    <property type="protein sequence ID" value="SMQ12768.1"/>
    <property type="molecule type" value="Genomic_DNA"/>
</dbReference>
<organism evidence="7">
    <name type="scientific">Kingella negevensis</name>
    <dbReference type="NCBI Taxonomy" id="1522312"/>
    <lineage>
        <taxon>Bacteria</taxon>
        <taxon>Pseudomonadati</taxon>
        <taxon>Pseudomonadota</taxon>
        <taxon>Betaproteobacteria</taxon>
        <taxon>Neisseriales</taxon>
        <taxon>Neisseriaceae</taxon>
        <taxon>Kingella</taxon>
    </lineage>
</organism>
<dbReference type="Pfam" id="PF07963">
    <property type="entry name" value="N_methyl"/>
    <property type="match status" value="1"/>
</dbReference>
<dbReference type="GO" id="GO:0016020">
    <property type="term" value="C:membrane"/>
    <property type="evidence" value="ECO:0007669"/>
    <property type="project" value="UniProtKB-SubCell"/>
</dbReference>
<dbReference type="SUPFAM" id="SSF54523">
    <property type="entry name" value="Pili subunits"/>
    <property type="match status" value="1"/>
</dbReference>
<comment type="subcellular location">
    <subcellularLocation>
        <location evidence="1">Membrane</location>
        <topology evidence="1">Single-pass membrane protein</topology>
    </subcellularLocation>
</comment>
<evidence type="ECO:0000256" key="5">
    <source>
        <dbReference type="ARBA" id="ARBA00023136"/>
    </source>
</evidence>
<dbReference type="InterPro" id="IPR012902">
    <property type="entry name" value="N_methyl_site"/>
</dbReference>
<accession>A0A238HGJ0</accession>
<dbReference type="RefSeq" id="WP_052368767.1">
    <property type="nucleotide sequence ID" value="NZ_CCNJ01000053.1"/>
</dbReference>
<evidence type="ECO:0000256" key="4">
    <source>
        <dbReference type="ARBA" id="ARBA00022989"/>
    </source>
</evidence>
<dbReference type="InterPro" id="IPR000983">
    <property type="entry name" value="Bac_GSPG_pilin"/>
</dbReference>
<evidence type="ECO:0000256" key="3">
    <source>
        <dbReference type="ARBA" id="ARBA00022692"/>
    </source>
</evidence>
<dbReference type="PANTHER" id="PTHR30093">
    <property type="entry name" value="GENERAL SECRETION PATHWAY PROTEIN G"/>
    <property type="match status" value="1"/>
</dbReference>
<dbReference type="OrthoDB" id="9973612at2"/>
<evidence type="ECO:0000313" key="7">
    <source>
        <dbReference type="EMBL" id="SMQ12768.1"/>
    </source>
</evidence>
<dbReference type="InterPro" id="IPR031982">
    <property type="entry name" value="PilE-like"/>
</dbReference>
<evidence type="ECO:0000256" key="2">
    <source>
        <dbReference type="ARBA" id="ARBA00022481"/>
    </source>
</evidence>
<dbReference type="GO" id="GO:0015628">
    <property type="term" value="P:protein secretion by the type II secretion system"/>
    <property type="evidence" value="ECO:0007669"/>
    <property type="project" value="InterPro"/>
</dbReference>
<dbReference type="Proteomes" id="UP000215450">
    <property type="component" value="Unassembled WGS sequence"/>
</dbReference>
<proteinExistence type="predicted"/>
<sequence length="138" mass="15432">MKQKQLGMSLVELMVVIIIIGILAAVAMPQYQSYVEKTRLAEAKQQLLTIKQEIEAQKLTNPRELDIGNAAQDSINNITNQYYTLTRTVDGSKLFLQASPKQPTYKYGIWMDNSGTTYKCKNLTGAAKTNQPSNCEVI</sequence>
<keyword evidence="5 6" id="KW-0472">Membrane</keyword>
<dbReference type="InterPro" id="IPR045584">
    <property type="entry name" value="Pilin-like"/>
</dbReference>
<dbReference type="EMBL" id="FXUV02000036">
    <property type="protein sequence ID" value="SNB75583.1"/>
    <property type="molecule type" value="Genomic_DNA"/>
</dbReference>
<dbReference type="GO" id="GO:0043683">
    <property type="term" value="P:type IV pilus assembly"/>
    <property type="evidence" value="ECO:0007669"/>
    <property type="project" value="InterPro"/>
</dbReference>
<dbReference type="Pfam" id="PF16732">
    <property type="entry name" value="ComP_DUS"/>
    <property type="match status" value="1"/>
</dbReference>
<reference evidence="7" key="1">
    <citation type="submission" date="2017-05" db="EMBL/GenBank/DDBJ databases">
        <authorList>
            <person name="Song R."/>
            <person name="Chenine A.L."/>
            <person name="Ruprecht R.M."/>
        </authorList>
    </citation>
    <scope>NUCLEOTIDE SEQUENCE</scope>
    <source>
        <strain evidence="7">Kingella_eburonensis</strain>
    </source>
</reference>
<dbReference type="GO" id="GO:0015627">
    <property type="term" value="C:type II protein secretion system complex"/>
    <property type="evidence" value="ECO:0007669"/>
    <property type="project" value="InterPro"/>
</dbReference>
<dbReference type="PRINTS" id="PR00813">
    <property type="entry name" value="BCTERIALGSPG"/>
</dbReference>
<dbReference type="PANTHER" id="PTHR30093:SF44">
    <property type="entry name" value="TYPE II SECRETION SYSTEM CORE PROTEIN G"/>
    <property type="match status" value="1"/>
</dbReference>
<evidence type="ECO:0000313" key="9">
    <source>
        <dbReference type="Proteomes" id="UP000215450"/>
    </source>
</evidence>
<gene>
    <name evidence="7" type="primary">fimA_2</name>
    <name evidence="7" type="ORF">KEBURONENSIS_01584</name>
    <name evidence="8" type="ORF">KEBURONENSIS_01593</name>
</gene>
<evidence type="ECO:0000256" key="1">
    <source>
        <dbReference type="ARBA" id="ARBA00004167"/>
    </source>
</evidence>
<evidence type="ECO:0000256" key="6">
    <source>
        <dbReference type="SAM" id="Phobius"/>
    </source>
</evidence>
<dbReference type="GeneID" id="83624905"/>
<keyword evidence="4 6" id="KW-1133">Transmembrane helix</keyword>
<dbReference type="NCBIfam" id="TIGR02532">
    <property type="entry name" value="IV_pilin_GFxxxE"/>
    <property type="match status" value="1"/>
</dbReference>
<evidence type="ECO:0000313" key="8">
    <source>
        <dbReference type="EMBL" id="SNB75583.1"/>
    </source>
</evidence>
<dbReference type="Gene3D" id="3.30.700.10">
    <property type="entry name" value="Glycoprotein, Type 4 Pilin"/>
    <property type="match status" value="1"/>
</dbReference>
<reference evidence="8 9" key="2">
    <citation type="submission" date="2017-06" db="EMBL/GenBank/DDBJ databases">
        <authorList>
            <person name="Kim H.J."/>
            <person name="Triplett B.A."/>
        </authorList>
    </citation>
    <scope>NUCLEOTIDE SEQUENCE [LARGE SCALE GENOMIC DNA]</scope>
    <source>
        <strain evidence="8">Kingella_eburonensis</strain>
    </source>
</reference>
<dbReference type="STRING" id="1522312.GCA_900177895_00858"/>
<keyword evidence="2" id="KW-0488">Methylation</keyword>
<name>A0A238HGJ0_9NEIS</name>